<dbReference type="Gene3D" id="2.40.30.170">
    <property type="match status" value="1"/>
</dbReference>
<dbReference type="PANTHER" id="PTHR32347:SF23">
    <property type="entry name" value="BLL5650 PROTEIN"/>
    <property type="match status" value="1"/>
</dbReference>
<feature type="domain" description="CzcB-like C-terminal circularly permuted SH3-like" evidence="3">
    <location>
        <begin position="337"/>
        <end position="387"/>
    </location>
</feature>
<dbReference type="GO" id="GO:0030313">
    <property type="term" value="C:cell envelope"/>
    <property type="evidence" value="ECO:0007669"/>
    <property type="project" value="UniProtKB-SubCell"/>
</dbReference>
<sequence>MSKLIPCLLLSVCMVGCSQDDVAMDPLHYRVVKQDFKTMVPAKGYLEAVTATPVNSPVGSRGPQTLAWLAPEYSVVKKGEVVARFEGERLQDERSQLSSDLALTSEESQGKKAQLDSEKAILQFDLAAVGHEKQFSQDYNIDDIRIRSKLDIIDAAQNTEFLEAKEQFLAWNDQRFSHSSAGEMALIAMKESQFKQRMSMIDSNLSSLEVVAPHDGLLTYEANWRGEKPKEGQTLWPGQKIAELPDTSVMALKLFVAEREAFDLAVGQTVSFTLNAQAQHTFTATISEVSPFPQSIKRGDPQKFYQVKAALDATQAGFFPGLKLTASILVAQVSQAITVPSHAVFKEENADFVFLYQQGKYIKQQVEIGQRSASLVEVISGIDSDQVVSLIARVEG</sequence>
<accession>A0A244CKX3</accession>
<name>A0A244CKX3_PSEDV</name>
<protein>
    <recommendedName>
        <fullName evidence="3">CzcB-like C-terminal circularly permuted SH3-like domain-containing protein</fullName>
    </recommendedName>
</protein>
<dbReference type="Proteomes" id="UP000194841">
    <property type="component" value="Unassembled WGS sequence"/>
</dbReference>
<proteinExistence type="predicted"/>
<dbReference type="OrthoDB" id="8738918at2"/>
<evidence type="ECO:0000259" key="3">
    <source>
        <dbReference type="Pfam" id="PF25975"/>
    </source>
</evidence>
<dbReference type="AlphaFoldDB" id="A0A244CKX3"/>
<comment type="caution">
    <text evidence="4">The sequence shown here is derived from an EMBL/GenBank/DDBJ whole genome shotgun (WGS) entry which is preliminary data.</text>
</comment>
<comment type="subcellular location">
    <subcellularLocation>
        <location evidence="1">Cell envelope</location>
    </subcellularLocation>
</comment>
<evidence type="ECO:0000256" key="2">
    <source>
        <dbReference type="ARBA" id="ARBA00023054"/>
    </source>
</evidence>
<dbReference type="RefSeq" id="WP_086745899.1">
    <property type="nucleotide sequence ID" value="NZ_MWPV01000008.1"/>
</dbReference>
<dbReference type="InterPro" id="IPR050465">
    <property type="entry name" value="UPF0194_transport"/>
</dbReference>
<dbReference type="Gene3D" id="2.40.420.20">
    <property type="match status" value="1"/>
</dbReference>
<keyword evidence="2" id="KW-0175">Coiled coil</keyword>
<evidence type="ECO:0000313" key="4">
    <source>
        <dbReference type="EMBL" id="OUL55979.1"/>
    </source>
</evidence>
<dbReference type="PANTHER" id="PTHR32347">
    <property type="entry name" value="EFFLUX SYSTEM COMPONENT YKNX-RELATED"/>
    <property type="match status" value="1"/>
</dbReference>
<evidence type="ECO:0000313" key="5">
    <source>
        <dbReference type="Proteomes" id="UP000194841"/>
    </source>
</evidence>
<keyword evidence="5" id="KW-1185">Reference proteome</keyword>
<reference evidence="4 5" key="1">
    <citation type="submission" date="2017-02" db="EMBL/GenBank/DDBJ databases">
        <title>Pseudoalteromonas ulvae TC14 Genome.</title>
        <authorList>
            <person name="Molmeret M."/>
        </authorList>
    </citation>
    <scope>NUCLEOTIDE SEQUENCE [LARGE SCALE GENOMIC DNA]</scope>
    <source>
        <strain evidence="4">TC14</strain>
    </source>
</reference>
<dbReference type="InterPro" id="IPR058649">
    <property type="entry name" value="CzcB_C"/>
</dbReference>
<organism evidence="4 5">
    <name type="scientific">Pseudoalteromonas ulvae</name>
    <dbReference type="NCBI Taxonomy" id="107327"/>
    <lineage>
        <taxon>Bacteria</taxon>
        <taxon>Pseudomonadati</taxon>
        <taxon>Pseudomonadota</taxon>
        <taxon>Gammaproteobacteria</taxon>
        <taxon>Alteromonadales</taxon>
        <taxon>Pseudoalteromonadaceae</taxon>
        <taxon>Pseudoalteromonas</taxon>
    </lineage>
</organism>
<evidence type="ECO:0000256" key="1">
    <source>
        <dbReference type="ARBA" id="ARBA00004196"/>
    </source>
</evidence>
<dbReference type="Pfam" id="PF25975">
    <property type="entry name" value="CzcB_C"/>
    <property type="match status" value="1"/>
</dbReference>
<dbReference type="EMBL" id="MWPV01000008">
    <property type="protein sequence ID" value="OUL55979.1"/>
    <property type="molecule type" value="Genomic_DNA"/>
</dbReference>
<gene>
    <name evidence="4" type="ORF">B1199_19955</name>
</gene>